<proteinExistence type="predicted"/>
<organism evidence="2 3">
    <name type="scientific">Suillus fuscotomentosus</name>
    <dbReference type="NCBI Taxonomy" id="1912939"/>
    <lineage>
        <taxon>Eukaryota</taxon>
        <taxon>Fungi</taxon>
        <taxon>Dikarya</taxon>
        <taxon>Basidiomycota</taxon>
        <taxon>Agaricomycotina</taxon>
        <taxon>Agaricomycetes</taxon>
        <taxon>Agaricomycetidae</taxon>
        <taxon>Boletales</taxon>
        <taxon>Suillineae</taxon>
        <taxon>Suillaceae</taxon>
        <taxon>Suillus</taxon>
    </lineage>
</organism>
<dbReference type="AlphaFoldDB" id="A0AAD4DP39"/>
<dbReference type="EMBL" id="JABBWK010000210">
    <property type="protein sequence ID" value="KAG1887449.1"/>
    <property type="molecule type" value="Genomic_DNA"/>
</dbReference>
<accession>A0AAD4DP39</accession>
<dbReference type="GeneID" id="64672293"/>
<keyword evidence="1" id="KW-0175">Coiled coil</keyword>
<dbReference type="Proteomes" id="UP001195769">
    <property type="component" value="Unassembled WGS sequence"/>
</dbReference>
<evidence type="ECO:0000313" key="2">
    <source>
        <dbReference type="EMBL" id="KAG1887449.1"/>
    </source>
</evidence>
<reference evidence="2" key="1">
    <citation type="journal article" date="2020" name="New Phytol.">
        <title>Comparative genomics reveals dynamic genome evolution in host specialist ectomycorrhizal fungi.</title>
        <authorList>
            <person name="Lofgren L.A."/>
            <person name="Nguyen N.H."/>
            <person name="Vilgalys R."/>
            <person name="Ruytinx J."/>
            <person name="Liao H.L."/>
            <person name="Branco S."/>
            <person name="Kuo A."/>
            <person name="LaButti K."/>
            <person name="Lipzen A."/>
            <person name="Andreopoulos W."/>
            <person name="Pangilinan J."/>
            <person name="Riley R."/>
            <person name="Hundley H."/>
            <person name="Na H."/>
            <person name="Barry K."/>
            <person name="Grigoriev I.V."/>
            <person name="Stajich J.E."/>
            <person name="Kennedy P.G."/>
        </authorList>
    </citation>
    <scope>NUCLEOTIDE SEQUENCE</scope>
    <source>
        <strain evidence="2">FC203</strain>
    </source>
</reference>
<feature type="coiled-coil region" evidence="1">
    <location>
        <begin position="45"/>
        <end position="104"/>
    </location>
</feature>
<name>A0AAD4DP39_9AGAM</name>
<comment type="caution">
    <text evidence="2">The sequence shown here is derived from an EMBL/GenBank/DDBJ whole genome shotgun (WGS) entry which is preliminary data.</text>
</comment>
<keyword evidence="3" id="KW-1185">Reference proteome</keyword>
<evidence type="ECO:0000313" key="3">
    <source>
        <dbReference type="Proteomes" id="UP001195769"/>
    </source>
</evidence>
<protein>
    <submittedName>
        <fullName evidence="2">Uncharacterized protein</fullName>
    </submittedName>
</protein>
<gene>
    <name evidence="2" type="ORF">F5891DRAFT_988291</name>
</gene>
<sequence length="475" mass="52733">MPAKKMPLAGVHVGNPADWNLSKIVGLIIPETHTAIPHPQEFSQHESLYLENAELKQEMEVLRQESQTLRNNWYDMESKRDIEVAVLTTRLEQIETLYQQLLKRMDVLATTTGSLSQDPFLGLYRMACDADKKLPTYQREDYHGAYYWTKERRRRGYQNGRGVLTVKKSSKSVDIRPKEDSRVKVKREKVDTMNVKIEQVTQDPTSAAVPSTFKRPQSIAISPLVRISKKKKEVHCTPSPPVFSSVPSAAHHHTCLIAKTTQIDDMPEKPAFEHISNEPFGAARDDPVAFGPTALEKPIDLTTSDANAQLSEPAIITNPLEGLFPDRSDSHSADIISIPGPSSITMAHIASTSVGDMGPSPGNAHSQPQAPSFMQYLSKVMHANATLVPANVAVPTQNTGVKFENDDAAAEAKCTKKKEVVPVKQSTRATAKIFHKSLCRIDCCQYHTEGSNGQFETYWKKLDASVKQILIVLSI</sequence>
<dbReference type="RefSeq" id="XP_041216853.1">
    <property type="nucleotide sequence ID" value="XM_041377995.1"/>
</dbReference>
<evidence type="ECO:0000256" key="1">
    <source>
        <dbReference type="SAM" id="Coils"/>
    </source>
</evidence>